<dbReference type="InterPro" id="IPR050425">
    <property type="entry name" value="NAD(P)_dehydrat-like"/>
</dbReference>
<dbReference type="CDD" id="cd05227">
    <property type="entry name" value="AR_SDR_e"/>
    <property type="match status" value="1"/>
</dbReference>
<evidence type="ECO:0000313" key="5">
    <source>
        <dbReference type="EMBL" id="KAL0580883.1"/>
    </source>
</evidence>
<dbReference type="PANTHER" id="PTHR10366:SF564">
    <property type="entry name" value="STEROL-4-ALPHA-CARBOXYLATE 3-DEHYDROGENASE, DECARBOXYLATING"/>
    <property type="match status" value="1"/>
</dbReference>
<dbReference type="EMBL" id="JBAHYK010000438">
    <property type="protein sequence ID" value="KAL0574028.1"/>
    <property type="molecule type" value="Genomic_DNA"/>
</dbReference>
<evidence type="ECO:0000313" key="4">
    <source>
        <dbReference type="EMBL" id="KAL0574028.1"/>
    </source>
</evidence>
<dbReference type="Gene3D" id="3.40.50.720">
    <property type="entry name" value="NAD(P)-binding Rossmann-like Domain"/>
    <property type="match status" value="1"/>
</dbReference>
<organism evidence="5 6">
    <name type="scientific">Marasmius crinis-equi</name>
    <dbReference type="NCBI Taxonomy" id="585013"/>
    <lineage>
        <taxon>Eukaryota</taxon>
        <taxon>Fungi</taxon>
        <taxon>Dikarya</taxon>
        <taxon>Basidiomycota</taxon>
        <taxon>Agaricomycotina</taxon>
        <taxon>Agaricomycetes</taxon>
        <taxon>Agaricomycetidae</taxon>
        <taxon>Agaricales</taxon>
        <taxon>Marasmiineae</taxon>
        <taxon>Marasmiaceae</taxon>
        <taxon>Marasmius</taxon>
    </lineage>
</organism>
<accession>A0ABR3FZ85</accession>
<dbReference type="Proteomes" id="UP001465976">
    <property type="component" value="Unassembled WGS sequence"/>
</dbReference>
<dbReference type="SUPFAM" id="SSF51735">
    <property type="entry name" value="NAD(P)-binding Rossmann-fold domains"/>
    <property type="match status" value="1"/>
</dbReference>
<evidence type="ECO:0000313" key="6">
    <source>
        <dbReference type="Proteomes" id="UP001465976"/>
    </source>
</evidence>
<protein>
    <recommendedName>
        <fullName evidence="3">NAD-dependent epimerase/dehydratase domain-containing protein</fullName>
    </recommendedName>
</protein>
<evidence type="ECO:0000256" key="1">
    <source>
        <dbReference type="ARBA" id="ARBA00023002"/>
    </source>
</evidence>
<reference evidence="5 6" key="1">
    <citation type="submission" date="2024-02" db="EMBL/GenBank/DDBJ databases">
        <title>A draft genome for the cacao thread blight pathogen Marasmius crinis-equi.</title>
        <authorList>
            <person name="Cohen S.P."/>
            <person name="Baruah I.K."/>
            <person name="Amoako-Attah I."/>
            <person name="Bukari Y."/>
            <person name="Meinhardt L.W."/>
            <person name="Bailey B.A."/>
        </authorList>
    </citation>
    <scope>NUCLEOTIDE SEQUENCE [LARGE SCALE GENOMIC DNA]</scope>
    <source>
        <strain evidence="5 6">GH-76</strain>
    </source>
</reference>
<dbReference type="PANTHER" id="PTHR10366">
    <property type="entry name" value="NAD DEPENDENT EPIMERASE/DEHYDRATASE"/>
    <property type="match status" value="1"/>
</dbReference>
<name>A0ABR3FZ85_9AGAR</name>
<proteinExistence type="inferred from homology"/>
<gene>
    <name evidence="5" type="ORF">V5O48_001175</name>
    <name evidence="4" type="ORF">V5O48_007931</name>
</gene>
<evidence type="ECO:0000256" key="2">
    <source>
        <dbReference type="ARBA" id="ARBA00023445"/>
    </source>
</evidence>
<dbReference type="InterPro" id="IPR001509">
    <property type="entry name" value="Epimerase_deHydtase"/>
</dbReference>
<evidence type="ECO:0000259" key="3">
    <source>
        <dbReference type="Pfam" id="PF01370"/>
    </source>
</evidence>
<dbReference type="EMBL" id="JBAHYK010000021">
    <property type="protein sequence ID" value="KAL0580883.1"/>
    <property type="molecule type" value="Genomic_DNA"/>
</dbReference>
<feature type="domain" description="NAD-dependent epimerase/dehydratase" evidence="3">
    <location>
        <begin position="12"/>
        <end position="282"/>
    </location>
</feature>
<dbReference type="Pfam" id="PF01370">
    <property type="entry name" value="Epimerase"/>
    <property type="match status" value="1"/>
</dbReference>
<dbReference type="InterPro" id="IPR002052">
    <property type="entry name" value="DNA_methylase_N6_adenine_CS"/>
</dbReference>
<comment type="similarity">
    <text evidence="2">Belongs to the NAD(P)-dependent epimerase/dehydratase family. Dihydroflavonol-4-reductase subfamily.</text>
</comment>
<keyword evidence="6" id="KW-1185">Reference proteome</keyword>
<keyword evidence="1" id="KW-0560">Oxidoreductase</keyword>
<sequence>MPAIQASSKPLVLVTGATGYIAAWVARNLLERGFDVRGTVRSPSKGQELLNVFKQLPGYSTKTGKFDFVIVEDIAKAGAFDEAVKGVDAVEHVASPFHLNADDPKELIEPAVNGTVGILESAQKFGGQVQRIVITSSCAAIGMMRDKPEVFDEKNWNDYAVQLTEEQGRKALGVNKYRASKTLAEKAVWDFVAENPSLSFDVVVINPPFVFGPPTNHVLTPDNLGTSAADFYKTVLTREPDAAGKTLEVLTAKQSNWIDVRDIAEAHARALLKEQAGGSRIIVSAGSHSWQEWLDVSNALAPPPYTKHPLARGTPGAGKDDPPTISYKAERAKSLLGMSNEEDAEWKYKTKQETARDMLADFAQRGW</sequence>
<dbReference type="PROSITE" id="PS00092">
    <property type="entry name" value="N6_MTASE"/>
    <property type="match status" value="1"/>
</dbReference>
<dbReference type="InterPro" id="IPR036291">
    <property type="entry name" value="NAD(P)-bd_dom_sf"/>
</dbReference>
<comment type="caution">
    <text evidence="5">The sequence shown here is derived from an EMBL/GenBank/DDBJ whole genome shotgun (WGS) entry which is preliminary data.</text>
</comment>